<sequence length="128" mass="12811">MGGREYAQRGRRGRSALRRAVVLAVLGALAGALFLCARPGGSHSASVSASEARAHGAAHAVCVSPYDLPGCTPLAHVTAAVLPVPPPAVTVPGGGAPPAAQPAAVGRIRPPEALARAPDLHVLQVLRT</sequence>
<reference evidence="1 2" key="1">
    <citation type="submission" date="2016-01" db="EMBL/GenBank/DDBJ databases">
        <title>Streptomyces amritsarensis strain MTCC 11845 genome sequencing and assembly.</title>
        <authorList>
            <person name="Sharma D."/>
            <person name="Nair G.R."/>
            <person name="Kaur G."/>
            <person name="Manhas R.K."/>
            <person name="Mayilraj S."/>
        </authorList>
    </citation>
    <scope>NUCLEOTIDE SEQUENCE [LARGE SCALE GENOMIC DNA]</scope>
    <source>
        <strain evidence="1 2">MTCC 11845</strain>
    </source>
</reference>
<evidence type="ECO:0000313" key="2">
    <source>
        <dbReference type="Proteomes" id="UP000187151"/>
    </source>
</evidence>
<gene>
    <name evidence="1" type="ORF">AVW11_11980</name>
</gene>
<protein>
    <recommendedName>
        <fullName evidence="3">Secreted protein</fullName>
    </recommendedName>
</protein>
<name>A0ABX3G4E3_9ACTN</name>
<organism evidence="1 2">
    <name type="scientific">Streptomyces amritsarensis</name>
    <dbReference type="NCBI Taxonomy" id="681158"/>
    <lineage>
        <taxon>Bacteria</taxon>
        <taxon>Bacillati</taxon>
        <taxon>Actinomycetota</taxon>
        <taxon>Actinomycetes</taxon>
        <taxon>Kitasatosporales</taxon>
        <taxon>Streptomycetaceae</taxon>
        <taxon>Streptomyces</taxon>
    </lineage>
</organism>
<keyword evidence="2" id="KW-1185">Reference proteome</keyword>
<dbReference type="RefSeq" id="WP_076043965.1">
    <property type="nucleotide sequence ID" value="NZ_MQUR01000020.1"/>
</dbReference>
<evidence type="ECO:0000313" key="1">
    <source>
        <dbReference type="EMBL" id="OLZ68727.1"/>
    </source>
</evidence>
<dbReference type="EMBL" id="MQUR01000020">
    <property type="protein sequence ID" value="OLZ68727.1"/>
    <property type="molecule type" value="Genomic_DNA"/>
</dbReference>
<dbReference type="Proteomes" id="UP000187151">
    <property type="component" value="Unassembled WGS sequence"/>
</dbReference>
<evidence type="ECO:0008006" key="3">
    <source>
        <dbReference type="Google" id="ProtNLM"/>
    </source>
</evidence>
<comment type="caution">
    <text evidence="1">The sequence shown here is derived from an EMBL/GenBank/DDBJ whole genome shotgun (WGS) entry which is preliminary data.</text>
</comment>
<accession>A0ABX3G4E3</accession>
<proteinExistence type="predicted"/>